<feature type="domain" description="OmpA-like" evidence="10">
    <location>
        <begin position="72"/>
        <end position="185"/>
    </location>
</feature>
<dbReference type="PRINTS" id="PR01021">
    <property type="entry name" value="OMPADOMAIN"/>
</dbReference>
<keyword evidence="4 8" id="KW-0564">Palmitate</keyword>
<evidence type="ECO:0000256" key="2">
    <source>
        <dbReference type="ARBA" id="ARBA00022729"/>
    </source>
</evidence>
<dbReference type="Proteomes" id="UP001366060">
    <property type="component" value="Unassembled WGS sequence"/>
</dbReference>
<dbReference type="InterPro" id="IPR039001">
    <property type="entry name" value="Pal"/>
</dbReference>
<keyword evidence="3 8" id="KW-0472">Membrane</keyword>
<evidence type="ECO:0000256" key="7">
    <source>
        <dbReference type="ARBA" id="ARBA00023306"/>
    </source>
</evidence>
<dbReference type="InterPro" id="IPR006665">
    <property type="entry name" value="OmpA-like"/>
</dbReference>
<keyword evidence="7 8" id="KW-0131">Cell cycle</keyword>
<dbReference type="InterPro" id="IPR036737">
    <property type="entry name" value="OmpA-like_sf"/>
</dbReference>
<organism evidence="11 12">
    <name type="scientific">Psychromonas arctica</name>
    <dbReference type="NCBI Taxonomy" id="168275"/>
    <lineage>
        <taxon>Bacteria</taxon>
        <taxon>Pseudomonadati</taxon>
        <taxon>Pseudomonadota</taxon>
        <taxon>Gammaproteobacteria</taxon>
        <taxon>Alteromonadales</taxon>
        <taxon>Psychromonadaceae</taxon>
        <taxon>Psychromonas</taxon>
    </lineage>
</organism>
<name>A0ABU9HEW5_9GAMM</name>
<dbReference type="InterPro" id="IPR006664">
    <property type="entry name" value="OMP_bac"/>
</dbReference>
<evidence type="ECO:0000256" key="4">
    <source>
        <dbReference type="ARBA" id="ARBA00023139"/>
    </source>
</evidence>
<keyword evidence="5 8" id="KW-0998">Cell outer membrane</keyword>
<dbReference type="PANTHER" id="PTHR30329:SF21">
    <property type="entry name" value="LIPOPROTEIN YIAD-RELATED"/>
    <property type="match status" value="1"/>
</dbReference>
<keyword evidence="6 8" id="KW-0449">Lipoprotein</keyword>
<keyword evidence="1 8" id="KW-0132">Cell division</keyword>
<reference evidence="11 12" key="1">
    <citation type="submission" date="2024-02" db="EMBL/GenBank/DDBJ databases">
        <title>Bacteria isolated from the canopy kelp, Nereocystis luetkeana.</title>
        <authorList>
            <person name="Pfister C.A."/>
            <person name="Younker I.T."/>
            <person name="Light S.H."/>
        </authorList>
    </citation>
    <scope>NUCLEOTIDE SEQUENCE [LARGE SCALE GENOMIC DNA]</scope>
    <source>
        <strain evidence="11 12">TI.2.07</strain>
    </source>
</reference>
<feature type="signal peptide" evidence="9">
    <location>
        <begin position="1"/>
        <end position="20"/>
    </location>
</feature>
<dbReference type="CDD" id="cd07185">
    <property type="entry name" value="OmpA_C-like"/>
    <property type="match status" value="1"/>
</dbReference>
<evidence type="ECO:0000259" key="10">
    <source>
        <dbReference type="PROSITE" id="PS51123"/>
    </source>
</evidence>
<dbReference type="NCBIfam" id="TIGR02802">
    <property type="entry name" value="Pal_lipo"/>
    <property type="match status" value="1"/>
</dbReference>
<dbReference type="SUPFAM" id="SSF103088">
    <property type="entry name" value="OmpA-like"/>
    <property type="match status" value="1"/>
</dbReference>
<dbReference type="Gene3D" id="3.30.1330.60">
    <property type="entry name" value="OmpA-like domain"/>
    <property type="match status" value="1"/>
</dbReference>
<dbReference type="HAMAP" id="MF_02204">
    <property type="entry name" value="Pal"/>
    <property type="match status" value="1"/>
</dbReference>
<evidence type="ECO:0000256" key="8">
    <source>
        <dbReference type="HAMAP-Rule" id="MF_02204"/>
    </source>
</evidence>
<evidence type="ECO:0000256" key="9">
    <source>
        <dbReference type="SAM" id="SignalP"/>
    </source>
</evidence>
<dbReference type="InterPro" id="IPR050330">
    <property type="entry name" value="Bact_OuterMem_StrucFunc"/>
</dbReference>
<feature type="chain" id="PRO_5046946137" description="Peptidoglycan-associated lipoprotein" evidence="9">
    <location>
        <begin position="21"/>
        <end position="185"/>
    </location>
</feature>
<gene>
    <name evidence="8 11" type="primary">pal</name>
    <name evidence="11" type="ORF">V6255_13375</name>
</gene>
<dbReference type="Pfam" id="PF00691">
    <property type="entry name" value="OmpA"/>
    <property type="match status" value="1"/>
</dbReference>
<comment type="subcellular location">
    <subcellularLocation>
        <location evidence="8">Cell outer membrane</location>
        <topology evidence="8">Lipid-anchor</topology>
    </subcellularLocation>
</comment>
<evidence type="ECO:0000313" key="12">
    <source>
        <dbReference type="Proteomes" id="UP001366060"/>
    </source>
</evidence>
<dbReference type="InterPro" id="IPR014169">
    <property type="entry name" value="Pal_lipo_C"/>
</dbReference>
<evidence type="ECO:0000313" key="11">
    <source>
        <dbReference type="EMBL" id="MEL0660127.1"/>
    </source>
</evidence>
<dbReference type="EMBL" id="JBAKBA010000034">
    <property type="protein sequence ID" value="MEL0660127.1"/>
    <property type="molecule type" value="Genomic_DNA"/>
</dbReference>
<dbReference type="PANTHER" id="PTHR30329">
    <property type="entry name" value="STATOR ELEMENT OF FLAGELLAR MOTOR COMPLEX"/>
    <property type="match status" value="1"/>
</dbReference>
<keyword evidence="2 8" id="KW-0732">Signal</keyword>
<evidence type="ECO:0000256" key="6">
    <source>
        <dbReference type="ARBA" id="ARBA00023288"/>
    </source>
</evidence>
<dbReference type="PROSITE" id="PS51257">
    <property type="entry name" value="PROKAR_LIPOPROTEIN"/>
    <property type="match status" value="1"/>
</dbReference>
<keyword evidence="12" id="KW-1185">Reference proteome</keyword>
<comment type="subunit">
    <text evidence="8">The Tol-Pal system is composed of five core proteins: the inner membrane proteins TolA, TolQ and TolR, the periplasmic protein TolB and the outer membrane protein Pal. They form a network linking the inner and outer membranes and the peptidoglycan layer.</text>
</comment>
<evidence type="ECO:0000256" key="1">
    <source>
        <dbReference type="ARBA" id="ARBA00022618"/>
    </source>
</evidence>
<comment type="function">
    <text evidence="8">Part of the Tol-Pal system, which plays a role in outer membrane invagination during cell division and is important for maintaining outer membrane integrity.</text>
</comment>
<evidence type="ECO:0000256" key="3">
    <source>
        <dbReference type="ARBA" id="ARBA00023136"/>
    </source>
</evidence>
<comment type="similarity">
    <text evidence="8">Belongs to the Pal lipoprotein family.</text>
</comment>
<sequence length="185" mass="19819">MNRSMITKGLLIALPMLALGACSSTSDIDAEAQRIADQAAADAAAAQQAAQDAVQTDTIQAIQLTAEEQLVEMYTSAILETTINFEFDQSVISPKYALILDAHAKYLVNNTDKSITVEGHADELGTPGYNIALGERRGLSVSTYLENMGVAASQITVVSYGEEKPVNLGHNEAARAENRRAELVY</sequence>
<proteinExistence type="inferred from homology"/>
<dbReference type="PROSITE" id="PS51123">
    <property type="entry name" value="OMPA_2"/>
    <property type="match status" value="1"/>
</dbReference>
<dbReference type="RefSeq" id="WP_341628613.1">
    <property type="nucleotide sequence ID" value="NZ_JBAKBA010000034.1"/>
</dbReference>
<comment type="caution">
    <text evidence="11">The sequence shown here is derived from an EMBL/GenBank/DDBJ whole genome shotgun (WGS) entry which is preliminary data.</text>
</comment>
<evidence type="ECO:0000256" key="5">
    <source>
        <dbReference type="ARBA" id="ARBA00023237"/>
    </source>
</evidence>
<protein>
    <recommendedName>
        <fullName evidence="8">Peptidoglycan-associated lipoprotein</fullName>
        <shortName evidence="8">PAL</shortName>
    </recommendedName>
</protein>
<accession>A0ABU9HEW5</accession>